<sequence>MEKKLTALALIALLAQPVLAQTPGDANFKTYEEKLPGTDVSFKMVPIPGGTVTLGSPATEKGRAADEGPQKKVTIAPFWMGAHEVTFDEYDVYADAEKDKTPIPDGMTRPSPPYIDLTLGMGKSGGFPANSMSQYGALMYCRWLYIKTGVFYRLPTEAEWEYACRAGAATAYPFGDDAGELKRFAWYADNSEGKYHKVGELQPNGFGLYDMLGNVAEWTLDQYDPQYLEHAAATDPWIKPTAKTPRTIKGGNYQDDAAHVRSAARLKSDPDWNRRDPQIPKSKWWNADAPFIGFRIVRPVKQPTKEEAAQFFAEVLDKYIGAR</sequence>
<evidence type="ECO:0000259" key="2">
    <source>
        <dbReference type="Pfam" id="PF03781"/>
    </source>
</evidence>
<reference evidence="3 4" key="1">
    <citation type="submission" date="2016-10" db="EMBL/GenBank/DDBJ databases">
        <authorList>
            <person name="de Groot N.N."/>
        </authorList>
    </citation>
    <scope>NUCLEOTIDE SEQUENCE [LARGE SCALE GENOMIC DNA]</scope>
    <source>
        <strain evidence="3 4">DSM 21039</strain>
    </source>
</reference>
<dbReference type="STRING" id="573321.SAMN04488505_101990"/>
<dbReference type="InterPro" id="IPR016187">
    <property type="entry name" value="CTDL_fold"/>
</dbReference>
<dbReference type="SUPFAM" id="SSF56436">
    <property type="entry name" value="C-type lectin-like"/>
    <property type="match status" value="1"/>
</dbReference>
<organism evidence="3 4">
    <name type="scientific">Chitinophaga rupis</name>
    <dbReference type="NCBI Taxonomy" id="573321"/>
    <lineage>
        <taxon>Bacteria</taxon>
        <taxon>Pseudomonadati</taxon>
        <taxon>Bacteroidota</taxon>
        <taxon>Chitinophagia</taxon>
        <taxon>Chitinophagales</taxon>
        <taxon>Chitinophagaceae</taxon>
        <taxon>Chitinophaga</taxon>
    </lineage>
</organism>
<accession>A0A1H7KCF3</accession>
<proteinExistence type="predicted"/>
<dbReference type="RefSeq" id="WP_089907022.1">
    <property type="nucleotide sequence ID" value="NZ_FOBB01000001.1"/>
</dbReference>
<dbReference type="GO" id="GO:0120147">
    <property type="term" value="F:formylglycine-generating oxidase activity"/>
    <property type="evidence" value="ECO:0007669"/>
    <property type="project" value="TreeGrafter"/>
</dbReference>
<evidence type="ECO:0000313" key="4">
    <source>
        <dbReference type="Proteomes" id="UP000198984"/>
    </source>
</evidence>
<feature type="domain" description="Sulfatase-modifying factor enzyme-like" evidence="2">
    <location>
        <begin position="43"/>
        <end position="271"/>
    </location>
</feature>
<evidence type="ECO:0000313" key="3">
    <source>
        <dbReference type="EMBL" id="SEK84166.1"/>
    </source>
</evidence>
<dbReference type="EMBL" id="FOBB01000001">
    <property type="protein sequence ID" value="SEK84166.1"/>
    <property type="molecule type" value="Genomic_DNA"/>
</dbReference>
<name>A0A1H7KCF3_9BACT</name>
<dbReference type="PANTHER" id="PTHR23150">
    <property type="entry name" value="SULFATASE MODIFYING FACTOR 1, 2"/>
    <property type="match status" value="1"/>
</dbReference>
<protein>
    <submittedName>
        <fullName evidence="3">Formylglycine-generating enzyme, required for sulfatase activity, contains SUMF1/FGE domain</fullName>
    </submittedName>
</protein>
<keyword evidence="4" id="KW-1185">Reference proteome</keyword>
<evidence type="ECO:0000256" key="1">
    <source>
        <dbReference type="SAM" id="SignalP"/>
    </source>
</evidence>
<feature type="signal peptide" evidence="1">
    <location>
        <begin position="1"/>
        <end position="20"/>
    </location>
</feature>
<dbReference type="Pfam" id="PF03781">
    <property type="entry name" value="FGE-sulfatase"/>
    <property type="match status" value="1"/>
</dbReference>
<dbReference type="AlphaFoldDB" id="A0A1H7KCF3"/>
<dbReference type="InterPro" id="IPR005532">
    <property type="entry name" value="SUMF_dom"/>
</dbReference>
<dbReference type="PANTHER" id="PTHR23150:SF19">
    <property type="entry name" value="FORMYLGLYCINE-GENERATING ENZYME"/>
    <property type="match status" value="1"/>
</dbReference>
<dbReference type="InterPro" id="IPR042095">
    <property type="entry name" value="SUMF_sf"/>
</dbReference>
<dbReference type="InterPro" id="IPR051043">
    <property type="entry name" value="Sulfatase_Mod_Factor_Kinase"/>
</dbReference>
<dbReference type="Proteomes" id="UP000198984">
    <property type="component" value="Unassembled WGS sequence"/>
</dbReference>
<keyword evidence="1" id="KW-0732">Signal</keyword>
<feature type="chain" id="PRO_5011737546" evidence="1">
    <location>
        <begin position="21"/>
        <end position="323"/>
    </location>
</feature>
<dbReference type="OrthoDB" id="9768004at2"/>
<dbReference type="Gene3D" id="3.90.1580.10">
    <property type="entry name" value="paralog of FGE (formylglycine-generating enzyme)"/>
    <property type="match status" value="1"/>
</dbReference>
<gene>
    <name evidence="3" type="ORF">SAMN04488505_101990</name>
</gene>